<organism evidence="2 3">
    <name type="scientific">Pisolithus tinctorius Marx 270</name>
    <dbReference type="NCBI Taxonomy" id="870435"/>
    <lineage>
        <taxon>Eukaryota</taxon>
        <taxon>Fungi</taxon>
        <taxon>Dikarya</taxon>
        <taxon>Basidiomycota</taxon>
        <taxon>Agaricomycotina</taxon>
        <taxon>Agaricomycetes</taxon>
        <taxon>Agaricomycetidae</taxon>
        <taxon>Boletales</taxon>
        <taxon>Sclerodermatineae</taxon>
        <taxon>Pisolithaceae</taxon>
        <taxon>Pisolithus</taxon>
    </lineage>
</organism>
<sequence length="63" mass="7301">MSFKYTKATAERTYPSDATDISYHWPRLSEVDDFSANEGMLFHMLSLDTFGLLVFHFIMCLTT</sequence>
<keyword evidence="1" id="KW-0812">Transmembrane</keyword>
<dbReference type="EMBL" id="KN831944">
    <property type="protein sequence ID" value="KIO14646.1"/>
    <property type="molecule type" value="Genomic_DNA"/>
</dbReference>
<reference evidence="2 3" key="1">
    <citation type="submission" date="2014-04" db="EMBL/GenBank/DDBJ databases">
        <authorList>
            <consortium name="DOE Joint Genome Institute"/>
            <person name="Kuo A."/>
            <person name="Kohler A."/>
            <person name="Costa M.D."/>
            <person name="Nagy L.G."/>
            <person name="Floudas D."/>
            <person name="Copeland A."/>
            <person name="Barry K.W."/>
            <person name="Cichocki N."/>
            <person name="Veneault-Fourrey C."/>
            <person name="LaButti K."/>
            <person name="Lindquist E.A."/>
            <person name="Lipzen A."/>
            <person name="Lundell T."/>
            <person name="Morin E."/>
            <person name="Murat C."/>
            <person name="Sun H."/>
            <person name="Tunlid A."/>
            <person name="Henrissat B."/>
            <person name="Grigoriev I.V."/>
            <person name="Hibbett D.S."/>
            <person name="Martin F."/>
            <person name="Nordberg H.P."/>
            <person name="Cantor M.N."/>
            <person name="Hua S.X."/>
        </authorList>
    </citation>
    <scope>NUCLEOTIDE SEQUENCE [LARGE SCALE GENOMIC DNA]</scope>
    <source>
        <strain evidence="2 3">Marx 270</strain>
    </source>
</reference>
<keyword evidence="1" id="KW-1133">Transmembrane helix</keyword>
<evidence type="ECO:0000256" key="1">
    <source>
        <dbReference type="SAM" id="Phobius"/>
    </source>
</evidence>
<feature type="transmembrane region" description="Helical" evidence="1">
    <location>
        <begin position="40"/>
        <end position="61"/>
    </location>
</feature>
<keyword evidence="3" id="KW-1185">Reference proteome</keyword>
<dbReference type="HOGENOM" id="CLU_2886736_0_0_1"/>
<evidence type="ECO:0000313" key="2">
    <source>
        <dbReference type="EMBL" id="KIO14646.1"/>
    </source>
</evidence>
<name>A0A0C3PYD9_PISTI</name>
<protein>
    <submittedName>
        <fullName evidence="2">Uncharacterized protein</fullName>
    </submittedName>
</protein>
<dbReference type="AlphaFoldDB" id="A0A0C3PYD9"/>
<accession>A0A0C3PYD9</accession>
<evidence type="ECO:0000313" key="3">
    <source>
        <dbReference type="Proteomes" id="UP000054217"/>
    </source>
</evidence>
<dbReference type="Proteomes" id="UP000054217">
    <property type="component" value="Unassembled WGS sequence"/>
</dbReference>
<proteinExistence type="predicted"/>
<reference evidence="3" key="2">
    <citation type="submission" date="2015-01" db="EMBL/GenBank/DDBJ databases">
        <title>Evolutionary Origins and Diversification of the Mycorrhizal Mutualists.</title>
        <authorList>
            <consortium name="DOE Joint Genome Institute"/>
            <consortium name="Mycorrhizal Genomics Consortium"/>
            <person name="Kohler A."/>
            <person name="Kuo A."/>
            <person name="Nagy L.G."/>
            <person name="Floudas D."/>
            <person name="Copeland A."/>
            <person name="Barry K.W."/>
            <person name="Cichocki N."/>
            <person name="Veneault-Fourrey C."/>
            <person name="LaButti K."/>
            <person name="Lindquist E.A."/>
            <person name="Lipzen A."/>
            <person name="Lundell T."/>
            <person name="Morin E."/>
            <person name="Murat C."/>
            <person name="Riley R."/>
            <person name="Ohm R."/>
            <person name="Sun H."/>
            <person name="Tunlid A."/>
            <person name="Henrissat B."/>
            <person name="Grigoriev I.V."/>
            <person name="Hibbett D.S."/>
            <person name="Martin F."/>
        </authorList>
    </citation>
    <scope>NUCLEOTIDE SEQUENCE [LARGE SCALE GENOMIC DNA]</scope>
    <source>
        <strain evidence="3">Marx 270</strain>
    </source>
</reference>
<dbReference type="InParanoid" id="A0A0C3PYD9"/>
<gene>
    <name evidence="2" type="ORF">M404DRAFT_180412</name>
</gene>
<keyword evidence="1" id="KW-0472">Membrane</keyword>